<dbReference type="AlphaFoldDB" id="A0A431TH48"/>
<gene>
    <name evidence="4" type="ORF">EJP69_19275</name>
</gene>
<feature type="region of interest" description="Disordered" evidence="2">
    <location>
        <begin position="9"/>
        <end position="62"/>
    </location>
</feature>
<evidence type="ECO:0000256" key="1">
    <source>
        <dbReference type="PROSITE-ProRule" id="PRU00169"/>
    </source>
</evidence>
<reference evidence="4 5" key="1">
    <citation type="submission" date="2018-12" db="EMBL/GenBank/DDBJ databases">
        <title>The genome of Variovorax gossypii DSM 100435.</title>
        <authorList>
            <person name="Gao J."/>
            <person name="Sun J."/>
        </authorList>
    </citation>
    <scope>NUCLEOTIDE SEQUENCE [LARGE SCALE GENOMIC DNA]</scope>
    <source>
        <strain evidence="4 5">DSM 100435</strain>
    </source>
</reference>
<dbReference type="PROSITE" id="PS50110">
    <property type="entry name" value="RESPONSE_REGULATORY"/>
    <property type="match status" value="1"/>
</dbReference>
<dbReference type="PANTHER" id="PTHR45566:SF2">
    <property type="entry name" value="NARL SUBFAMILY"/>
    <property type="match status" value="1"/>
</dbReference>
<dbReference type="PANTHER" id="PTHR45566">
    <property type="entry name" value="HTH-TYPE TRANSCRIPTIONAL REGULATOR YHJB-RELATED"/>
    <property type="match status" value="1"/>
</dbReference>
<dbReference type="InterPro" id="IPR051015">
    <property type="entry name" value="EvgA-like"/>
</dbReference>
<feature type="domain" description="Response regulatory" evidence="3">
    <location>
        <begin position="83"/>
        <end position="200"/>
    </location>
</feature>
<feature type="compositionally biased region" description="Low complexity" evidence="2">
    <location>
        <begin position="34"/>
        <end position="46"/>
    </location>
</feature>
<comment type="caution">
    <text evidence="4">The sequence shown here is derived from an EMBL/GenBank/DDBJ whole genome shotgun (WGS) entry which is preliminary data.</text>
</comment>
<sequence length="257" mass="27854">MWDAMFCPAPPAQQTAKSRNLRAMSSRQPWGTISQAAKQPSSQAAKRPSGQRPSTFEESMPVFDPMPTYTASRMYREPKLFFGALAVESNPAVAHRMKRILGLLAPGRRVVLAPTCEEANAMLAALPFDLVFVDMQLYPIGDAAALIADIRAKLPRTQVIAMSDTDERGLVISAFASGATGYLVRDADDAEIAHTLRSLATGIALDPRVAGHLLAMLAETFAQSSADLQAQDDFSACRKLELRPRATAEGTRHDLPD</sequence>
<accession>A0A431TH48</accession>
<protein>
    <submittedName>
        <fullName evidence="4">Response regulator transcription factor</fullName>
    </submittedName>
</protein>
<dbReference type="Gene3D" id="3.40.50.2300">
    <property type="match status" value="1"/>
</dbReference>
<keyword evidence="1" id="KW-0597">Phosphoprotein</keyword>
<dbReference type="Pfam" id="PF00072">
    <property type="entry name" value="Response_reg"/>
    <property type="match status" value="1"/>
</dbReference>
<evidence type="ECO:0000259" key="3">
    <source>
        <dbReference type="PROSITE" id="PS50110"/>
    </source>
</evidence>
<feature type="compositionally biased region" description="Polar residues" evidence="2">
    <location>
        <begin position="12"/>
        <end position="33"/>
    </location>
</feature>
<dbReference type="EMBL" id="RXOE01000005">
    <property type="protein sequence ID" value="RTQ32856.1"/>
    <property type="molecule type" value="Genomic_DNA"/>
</dbReference>
<dbReference type="SMART" id="SM00448">
    <property type="entry name" value="REC"/>
    <property type="match status" value="1"/>
</dbReference>
<dbReference type="Proteomes" id="UP000267418">
    <property type="component" value="Unassembled WGS sequence"/>
</dbReference>
<name>A0A431TH48_9BURK</name>
<dbReference type="SUPFAM" id="SSF52172">
    <property type="entry name" value="CheY-like"/>
    <property type="match status" value="1"/>
</dbReference>
<organism evidence="4 5">
    <name type="scientific">Variovorax gossypii</name>
    <dbReference type="NCBI Taxonomy" id="1679495"/>
    <lineage>
        <taxon>Bacteria</taxon>
        <taxon>Pseudomonadati</taxon>
        <taxon>Pseudomonadota</taxon>
        <taxon>Betaproteobacteria</taxon>
        <taxon>Burkholderiales</taxon>
        <taxon>Comamonadaceae</taxon>
        <taxon>Variovorax</taxon>
    </lineage>
</organism>
<evidence type="ECO:0000313" key="4">
    <source>
        <dbReference type="EMBL" id="RTQ32856.1"/>
    </source>
</evidence>
<feature type="modified residue" description="4-aspartylphosphate" evidence="1">
    <location>
        <position position="134"/>
    </location>
</feature>
<dbReference type="GO" id="GO:0000160">
    <property type="term" value="P:phosphorelay signal transduction system"/>
    <property type="evidence" value="ECO:0007669"/>
    <property type="project" value="InterPro"/>
</dbReference>
<proteinExistence type="predicted"/>
<dbReference type="CDD" id="cd00156">
    <property type="entry name" value="REC"/>
    <property type="match status" value="1"/>
</dbReference>
<dbReference type="OrthoDB" id="8859418at2"/>
<keyword evidence="5" id="KW-1185">Reference proteome</keyword>
<evidence type="ECO:0000313" key="5">
    <source>
        <dbReference type="Proteomes" id="UP000267418"/>
    </source>
</evidence>
<dbReference type="InterPro" id="IPR001789">
    <property type="entry name" value="Sig_transdc_resp-reg_receiver"/>
</dbReference>
<evidence type="ECO:0000256" key="2">
    <source>
        <dbReference type="SAM" id="MobiDB-lite"/>
    </source>
</evidence>
<dbReference type="InterPro" id="IPR011006">
    <property type="entry name" value="CheY-like_superfamily"/>
</dbReference>